<reference evidence="3" key="1">
    <citation type="submission" date="2018-05" db="EMBL/GenBank/DDBJ databases">
        <title>Draft genome of Mucuna pruriens seed.</title>
        <authorList>
            <person name="Nnadi N.E."/>
            <person name="Vos R."/>
            <person name="Hasami M.H."/>
            <person name="Devisetty U.K."/>
            <person name="Aguiy J.C."/>
        </authorList>
    </citation>
    <scope>NUCLEOTIDE SEQUENCE [LARGE SCALE GENOMIC DNA]</scope>
    <source>
        <strain evidence="3">JCA_2017</strain>
    </source>
</reference>
<feature type="region of interest" description="Disordered" evidence="1">
    <location>
        <begin position="171"/>
        <end position="192"/>
    </location>
</feature>
<protein>
    <recommendedName>
        <fullName evidence="2">Integrase zinc-binding domain-containing protein</fullName>
    </recommendedName>
</protein>
<keyword evidence="4" id="KW-1185">Reference proteome</keyword>
<dbReference type="Gene3D" id="1.10.340.70">
    <property type="match status" value="1"/>
</dbReference>
<dbReference type="OrthoDB" id="407598at2759"/>
<dbReference type="SUPFAM" id="SSF53098">
    <property type="entry name" value="Ribonuclease H-like"/>
    <property type="match status" value="1"/>
</dbReference>
<dbReference type="InterPro" id="IPR041588">
    <property type="entry name" value="Integrase_H2C2"/>
</dbReference>
<proteinExistence type="predicted"/>
<accession>A0A371HVG8</accession>
<evidence type="ECO:0000259" key="2">
    <source>
        <dbReference type="Pfam" id="PF17921"/>
    </source>
</evidence>
<dbReference type="STRING" id="157652.A0A371HVG8"/>
<evidence type="ECO:0000256" key="1">
    <source>
        <dbReference type="SAM" id="MobiDB-lite"/>
    </source>
</evidence>
<dbReference type="EMBL" id="QJKJ01001634">
    <property type="protein sequence ID" value="RDY06694.1"/>
    <property type="molecule type" value="Genomic_DNA"/>
</dbReference>
<dbReference type="Proteomes" id="UP000257109">
    <property type="component" value="Unassembled WGS sequence"/>
</dbReference>
<evidence type="ECO:0000313" key="3">
    <source>
        <dbReference type="EMBL" id="RDY06694.1"/>
    </source>
</evidence>
<evidence type="ECO:0000313" key="4">
    <source>
        <dbReference type="Proteomes" id="UP000257109"/>
    </source>
</evidence>
<sequence>MLETKLLGFESLKDLYVTNADSLRPMIVVLSQPMEVSFNMKRLCVPNSSIQDLLVKEAHEGGLMGKFCVCKTYGVLCENIYWPKMRRDVHHICERCLVCKMVKSKASSNGLPRTHSGRDSIFLVMKRFSKMEHSISCHKSDDACHVANLFFREVVRLHELPKSIVSNKDSVSEPLLEDPMGPKSQERLGPKGASWHKRSILAQKEHLGPVEAENIPTQADFSGQNHSGKNADMIMPKLRNL</sequence>
<feature type="domain" description="Integrase zinc-binding" evidence="2">
    <location>
        <begin position="47"/>
        <end position="104"/>
    </location>
</feature>
<organism evidence="3 4">
    <name type="scientific">Mucuna pruriens</name>
    <name type="common">Velvet bean</name>
    <name type="synonym">Dolichos pruriens</name>
    <dbReference type="NCBI Taxonomy" id="157652"/>
    <lineage>
        <taxon>Eukaryota</taxon>
        <taxon>Viridiplantae</taxon>
        <taxon>Streptophyta</taxon>
        <taxon>Embryophyta</taxon>
        <taxon>Tracheophyta</taxon>
        <taxon>Spermatophyta</taxon>
        <taxon>Magnoliopsida</taxon>
        <taxon>eudicotyledons</taxon>
        <taxon>Gunneridae</taxon>
        <taxon>Pentapetalae</taxon>
        <taxon>rosids</taxon>
        <taxon>fabids</taxon>
        <taxon>Fabales</taxon>
        <taxon>Fabaceae</taxon>
        <taxon>Papilionoideae</taxon>
        <taxon>50 kb inversion clade</taxon>
        <taxon>NPAAA clade</taxon>
        <taxon>indigoferoid/millettioid clade</taxon>
        <taxon>Phaseoleae</taxon>
        <taxon>Mucuna</taxon>
    </lineage>
</organism>
<dbReference type="Pfam" id="PF17921">
    <property type="entry name" value="Integrase_H2C2"/>
    <property type="match status" value="1"/>
</dbReference>
<comment type="caution">
    <text evidence="3">The sequence shown here is derived from an EMBL/GenBank/DDBJ whole genome shotgun (WGS) entry which is preliminary data.</text>
</comment>
<name>A0A371HVG8_MUCPR</name>
<dbReference type="InterPro" id="IPR012337">
    <property type="entry name" value="RNaseH-like_sf"/>
</dbReference>
<dbReference type="PANTHER" id="PTHR35046">
    <property type="entry name" value="ZINC KNUCKLE (CCHC-TYPE) FAMILY PROTEIN"/>
    <property type="match status" value="1"/>
</dbReference>
<feature type="non-terminal residue" evidence="3">
    <location>
        <position position="1"/>
    </location>
</feature>
<dbReference type="AlphaFoldDB" id="A0A371HVG8"/>
<dbReference type="PANTHER" id="PTHR35046:SF9">
    <property type="entry name" value="RNA-DIRECTED DNA POLYMERASE"/>
    <property type="match status" value="1"/>
</dbReference>
<gene>
    <name evidence="3" type="ORF">CR513_09277</name>
</gene>